<gene>
    <name evidence="8" type="ORF">ACFPN2_04110</name>
</gene>
<keyword evidence="2 6" id="KW-0328">Glycosyltransferase</keyword>
<comment type="caution">
    <text evidence="8">The sequence shown here is derived from an EMBL/GenBank/DDBJ whole genome shotgun (WGS) entry which is preliminary data.</text>
</comment>
<feature type="binding site" evidence="6">
    <location>
        <position position="48"/>
    </location>
    <ligand>
        <name>NAD(+)</name>
        <dbReference type="ChEBI" id="CHEBI:57540"/>
    </ligand>
</feature>
<dbReference type="Pfam" id="PF14487">
    <property type="entry name" value="DarT"/>
    <property type="match status" value="1"/>
</dbReference>
<proteinExistence type="inferred from homology"/>
<evidence type="ECO:0000256" key="2">
    <source>
        <dbReference type="ARBA" id="ARBA00022676"/>
    </source>
</evidence>
<keyword evidence="3 6" id="KW-0808">Transferase</keyword>
<dbReference type="EMBL" id="JBHSDU010000001">
    <property type="protein sequence ID" value="MFC4308257.1"/>
    <property type="molecule type" value="Genomic_DNA"/>
</dbReference>
<evidence type="ECO:0000256" key="1">
    <source>
        <dbReference type="ARBA" id="ARBA00022649"/>
    </source>
</evidence>
<evidence type="ECO:0000256" key="4">
    <source>
        <dbReference type="ARBA" id="ARBA00022695"/>
    </source>
</evidence>
<name>A0ABV8SL63_9GAMM</name>
<feature type="domain" description="DarT" evidence="7">
    <location>
        <begin position="6"/>
        <end position="195"/>
    </location>
</feature>
<feature type="active site" evidence="6">
    <location>
        <position position="151"/>
    </location>
</feature>
<feature type="binding site" evidence="6">
    <location>
        <begin position="10"/>
        <end position="12"/>
    </location>
    <ligand>
        <name>NAD(+)</name>
        <dbReference type="ChEBI" id="CHEBI:57540"/>
    </ligand>
</feature>
<comment type="similarity">
    <text evidence="6">Belongs to the DarT ADP-ribosyltransferase family.</text>
</comment>
<dbReference type="InterPro" id="IPR029494">
    <property type="entry name" value="DarT"/>
</dbReference>
<dbReference type="RefSeq" id="WP_380595239.1">
    <property type="nucleotide sequence ID" value="NZ_JBHSDU010000001.1"/>
</dbReference>
<evidence type="ECO:0000256" key="3">
    <source>
        <dbReference type="ARBA" id="ARBA00022679"/>
    </source>
</evidence>
<evidence type="ECO:0000313" key="8">
    <source>
        <dbReference type="EMBL" id="MFC4308257.1"/>
    </source>
</evidence>
<feature type="active site" description="Proton acceptor" evidence="6">
    <location>
        <position position="48"/>
    </location>
</feature>
<accession>A0ABV8SL63</accession>
<reference evidence="9" key="1">
    <citation type="journal article" date="2019" name="Int. J. Syst. Evol. Microbiol.">
        <title>The Global Catalogue of Microorganisms (GCM) 10K type strain sequencing project: providing services to taxonomists for standard genome sequencing and annotation.</title>
        <authorList>
            <consortium name="The Broad Institute Genomics Platform"/>
            <consortium name="The Broad Institute Genome Sequencing Center for Infectious Disease"/>
            <person name="Wu L."/>
            <person name="Ma J."/>
        </authorList>
    </citation>
    <scope>NUCLEOTIDE SEQUENCE [LARGE SCALE GENOMIC DNA]</scope>
    <source>
        <strain evidence="9">CGMCC 1.10759</strain>
    </source>
</reference>
<dbReference type="Proteomes" id="UP001595904">
    <property type="component" value="Unassembled WGS sequence"/>
</dbReference>
<evidence type="ECO:0000313" key="9">
    <source>
        <dbReference type="Proteomes" id="UP001595904"/>
    </source>
</evidence>
<keyword evidence="4 6" id="KW-0548">Nucleotidyltransferase</keyword>
<keyword evidence="1 6" id="KW-1277">Toxin-antitoxin system</keyword>
<evidence type="ECO:0000259" key="7">
    <source>
        <dbReference type="PROSITE" id="PS52018"/>
    </source>
</evidence>
<keyword evidence="9" id="KW-1185">Reference proteome</keyword>
<organism evidence="8 9">
    <name type="scientific">Steroidobacter flavus</name>
    <dbReference type="NCBI Taxonomy" id="1842136"/>
    <lineage>
        <taxon>Bacteria</taxon>
        <taxon>Pseudomonadati</taxon>
        <taxon>Pseudomonadota</taxon>
        <taxon>Gammaproteobacteria</taxon>
        <taxon>Steroidobacterales</taxon>
        <taxon>Steroidobacteraceae</taxon>
        <taxon>Steroidobacter</taxon>
    </lineage>
</organism>
<evidence type="ECO:0000256" key="5">
    <source>
        <dbReference type="ARBA" id="ARBA00023125"/>
    </source>
</evidence>
<comment type="catalytic activity">
    <reaction evidence="6">
        <text>a thymidine in DNA + NAD(+) = an N-(ADP-alpha-D-ribosyl)-thymidine in DNA + nicotinamide + H(+)</text>
        <dbReference type="Rhea" id="RHEA:71651"/>
        <dbReference type="Rhea" id="RHEA-COMP:13556"/>
        <dbReference type="Rhea" id="RHEA-COMP:18051"/>
        <dbReference type="ChEBI" id="CHEBI:15378"/>
        <dbReference type="ChEBI" id="CHEBI:17154"/>
        <dbReference type="ChEBI" id="CHEBI:57540"/>
        <dbReference type="ChEBI" id="CHEBI:137386"/>
        <dbReference type="ChEBI" id="CHEBI:191199"/>
    </reaction>
</comment>
<comment type="caution">
    <text evidence="6">Lacks conserved residue(s) required for the propagation of feature annotation.</text>
</comment>
<evidence type="ECO:0000256" key="6">
    <source>
        <dbReference type="PROSITE-ProRule" id="PRU01362"/>
    </source>
</evidence>
<keyword evidence="5 6" id="KW-0238">DNA-binding</keyword>
<protein>
    <submittedName>
        <fullName evidence="8">DUF4433 domain-containing protein</fullName>
    </submittedName>
</protein>
<sequence>MDPRVTELHCIMPIANIGSVLAHGILSYERAAKLAHRSVALQPVQDKRDKKSVPGGLKLHQYANLYFNARNPMLYKRLGEVSSICVLRISTAVMQVRGTVITDGNAASDYVRFLDPKQWKFLAFDDIYATDWRHPGDQVAYWKHKSRMCAEVLVPNLVESKFIEGAYVADKDVSEKLRTAKFDRSVVVSPTKFFR</sequence>
<dbReference type="PROSITE" id="PS52018">
    <property type="entry name" value="DART"/>
    <property type="match status" value="1"/>
</dbReference>